<protein>
    <submittedName>
        <fullName evidence="1">Uncharacterized protein</fullName>
    </submittedName>
</protein>
<dbReference type="InterPro" id="IPR013785">
    <property type="entry name" value="Aldolase_TIM"/>
</dbReference>
<sequence>MNLMTKKPIAIGSYSVGGTNECFIIAEMGSNHD</sequence>
<gene>
    <name evidence="1" type="ORF">METZ01_LOCUS507643</name>
</gene>
<feature type="non-terminal residue" evidence="1">
    <location>
        <position position="33"/>
    </location>
</feature>
<dbReference type="EMBL" id="UINC01224951">
    <property type="protein sequence ID" value="SVE54789.1"/>
    <property type="molecule type" value="Genomic_DNA"/>
</dbReference>
<evidence type="ECO:0000313" key="1">
    <source>
        <dbReference type="EMBL" id="SVE54789.1"/>
    </source>
</evidence>
<accession>A0A383EDT6</accession>
<organism evidence="1">
    <name type="scientific">marine metagenome</name>
    <dbReference type="NCBI Taxonomy" id="408172"/>
    <lineage>
        <taxon>unclassified sequences</taxon>
        <taxon>metagenomes</taxon>
        <taxon>ecological metagenomes</taxon>
    </lineage>
</organism>
<dbReference type="AlphaFoldDB" id="A0A383EDT6"/>
<dbReference type="Gene3D" id="3.20.20.70">
    <property type="entry name" value="Aldolase class I"/>
    <property type="match status" value="1"/>
</dbReference>
<name>A0A383EDT6_9ZZZZ</name>
<proteinExistence type="predicted"/>
<reference evidence="1" key="1">
    <citation type="submission" date="2018-05" db="EMBL/GenBank/DDBJ databases">
        <authorList>
            <person name="Lanie J.A."/>
            <person name="Ng W.-L."/>
            <person name="Kazmierczak K.M."/>
            <person name="Andrzejewski T.M."/>
            <person name="Davidsen T.M."/>
            <person name="Wayne K.J."/>
            <person name="Tettelin H."/>
            <person name="Glass J.I."/>
            <person name="Rusch D."/>
            <person name="Podicherti R."/>
            <person name="Tsui H.-C.T."/>
            <person name="Winkler M.E."/>
        </authorList>
    </citation>
    <scope>NUCLEOTIDE SEQUENCE</scope>
</reference>